<evidence type="ECO:0000256" key="2">
    <source>
        <dbReference type="ARBA" id="ARBA00022723"/>
    </source>
</evidence>
<keyword evidence="5" id="KW-1185">Reference proteome</keyword>
<dbReference type="EMBL" id="BMPI01000057">
    <property type="protein sequence ID" value="GGM68206.1"/>
    <property type="molecule type" value="Genomic_DNA"/>
</dbReference>
<dbReference type="GO" id="GO:0070025">
    <property type="term" value="F:carbon monoxide binding"/>
    <property type="evidence" value="ECO:0007669"/>
    <property type="project" value="TreeGrafter"/>
</dbReference>
<evidence type="ECO:0000256" key="1">
    <source>
        <dbReference type="ARBA" id="ARBA00007888"/>
    </source>
</evidence>
<keyword evidence="2" id="KW-0479">Metal-binding</keyword>
<dbReference type="PANTHER" id="PTHR30149">
    <property type="entry name" value="HYDROGENASE PROTEIN ASSEMBLY PROTEIN HYPD"/>
    <property type="match status" value="1"/>
</dbReference>
<protein>
    <submittedName>
        <fullName evidence="4">Hydrogenase formation protein HypD</fullName>
    </submittedName>
</protein>
<dbReference type="Gene3D" id="3.40.50.11740">
    <property type="entry name" value="HypD, alpha/beta domain 2"/>
    <property type="match status" value="2"/>
</dbReference>
<name>A0A917U9I8_9ACTN</name>
<sequence length="370" mass="39603">MKYLREYRDPDLARRLLAQLGAEATRPWTLMEVCGGQTHTVVRQGLDELLPAGMRMIHGPGCPVCVTPLELIDKALAIAARDGVVFTSYGDMLRVPGSDTNLLALRARGADVRVVYSPLDAVRVAAAHPDRQVVFFAVGFETTAPANAMAVLRAHHLGLRNFSMLVSHVLVPPAMTAILDAPDCEVQAFLAAGHVCAVMGWTEYEPIAARYRVPIVVTGFEPLDLLEGLLIAVRQLEAGQAAVANQYARAVRRAGNATAQDTIRRVFRIGDRAWRGIGPIPASGLALTDEFAAYDAELRFAVDALTTREHPDCISGDILRGTRLPTDCTAYGTLCTPRAPLGAPMVSSEGTCAAFHAAGRGLAAGEVTAR</sequence>
<dbReference type="PANTHER" id="PTHR30149:SF0">
    <property type="entry name" value="HYDROGENASE MATURATION FACTOR HYPD"/>
    <property type="match status" value="1"/>
</dbReference>
<dbReference type="RefSeq" id="WP_190255510.1">
    <property type="nucleotide sequence ID" value="NZ_BMPI01000057.1"/>
</dbReference>
<evidence type="ECO:0000313" key="4">
    <source>
        <dbReference type="EMBL" id="GGM68206.1"/>
    </source>
</evidence>
<dbReference type="GO" id="GO:0051539">
    <property type="term" value="F:4 iron, 4 sulfur cluster binding"/>
    <property type="evidence" value="ECO:0007669"/>
    <property type="project" value="TreeGrafter"/>
</dbReference>
<comment type="similarity">
    <text evidence="1">Belongs to the HypD family.</text>
</comment>
<reference evidence="4" key="1">
    <citation type="journal article" date="2014" name="Int. J. Syst. Evol. Microbiol.">
        <title>Complete genome sequence of Corynebacterium casei LMG S-19264T (=DSM 44701T), isolated from a smear-ripened cheese.</title>
        <authorList>
            <consortium name="US DOE Joint Genome Institute (JGI-PGF)"/>
            <person name="Walter F."/>
            <person name="Albersmeier A."/>
            <person name="Kalinowski J."/>
            <person name="Ruckert C."/>
        </authorList>
    </citation>
    <scope>NUCLEOTIDE SEQUENCE</scope>
    <source>
        <strain evidence="4">JCM 19831</strain>
    </source>
</reference>
<dbReference type="Pfam" id="PF01924">
    <property type="entry name" value="HypD"/>
    <property type="match status" value="1"/>
</dbReference>
<evidence type="ECO:0000256" key="3">
    <source>
        <dbReference type="ARBA" id="ARBA00023004"/>
    </source>
</evidence>
<dbReference type="InterPro" id="IPR042244">
    <property type="entry name" value="HypD_2_sf"/>
</dbReference>
<dbReference type="InterPro" id="IPR002780">
    <property type="entry name" value="Hyd_form_HypD"/>
</dbReference>
<reference evidence="4" key="2">
    <citation type="submission" date="2020-09" db="EMBL/GenBank/DDBJ databases">
        <authorList>
            <person name="Sun Q."/>
            <person name="Ohkuma M."/>
        </authorList>
    </citation>
    <scope>NUCLEOTIDE SEQUENCE</scope>
    <source>
        <strain evidence="4">JCM 19831</strain>
    </source>
</reference>
<dbReference type="PIRSF" id="PIRSF005622">
    <property type="entry name" value="Hydrgn_mat_hypD"/>
    <property type="match status" value="1"/>
</dbReference>
<dbReference type="Proteomes" id="UP000642070">
    <property type="component" value="Unassembled WGS sequence"/>
</dbReference>
<evidence type="ECO:0000313" key="5">
    <source>
        <dbReference type="Proteomes" id="UP000642070"/>
    </source>
</evidence>
<gene>
    <name evidence="4" type="ORF">GCM10007977_082510</name>
</gene>
<dbReference type="NCBIfam" id="TIGR00075">
    <property type="entry name" value="hypD"/>
    <property type="match status" value="1"/>
</dbReference>
<dbReference type="GO" id="GO:0005506">
    <property type="term" value="F:iron ion binding"/>
    <property type="evidence" value="ECO:0007669"/>
    <property type="project" value="TreeGrafter"/>
</dbReference>
<dbReference type="InterPro" id="IPR042243">
    <property type="entry name" value="HypD_1"/>
</dbReference>
<organism evidence="4 5">
    <name type="scientific">Dactylosporangium sucinum</name>
    <dbReference type="NCBI Taxonomy" id="1424081"/>
    <lineage>
        <taxon>Bacteria</taxon>
        <taxon>Bacillati</taxon>
        <taxon>Actinomycetota</taxon>
        <taxon>Actinomycetes</taxon>
        <taxon>Micromonosporales</taxon>
        <taxon>Micromonosporaceae</taxon>
        <taxon>Dactylosporangium</taxon>
    </lineage>
</organism>
<dbReference type="Gene3D" id="6.10.20.100">
    <property type="match status" value="1"/>
</dbReference>
<comment type="caution">
    <text evidence="4">The sequence shown here is derived from an EMBL/GenBank/DDBJ whole genome shotgun (WGS) entry which is preliminary data.</text>
</comment>
<accession>A0A917U9I8</accession>
<keyword evidence="3" id="KW-0408">Iron</keyword>
<proteinExistence type="inferred from homology"/>
<dbReference type="AlphaFoldDB" id="A0A917U9I8"/>
<dbReference type="GO" id="GO:0051604">
    <property type="term" value="P:protein maturation"/>
    <property type="evidence" value="ECO:0007669"/>
    <property type="project" value="TreeGrafter"/>
</dbReference>